<dbReference type="SUPFAM" id="SSF54984">
    <property type="entry name" value="eEF-1beta-like"/>
    <property type="match status" value="1"/>
</dbReference>
<reference evidence="6" key="3">
    <citation type="submission" date="2021-06" db="EMBL/GenBank/DDBJ databases">
        <title>Chromosome-level genome assembly for S. haematobium.</title>
        <authorList>
            <person name="Stroehlein A.J."/>
        </authorList>
    </citation>
    <scope>NUCLEOTIDE SEQUENCE</scope>
</reference>
<evidence type="ECO:0000259" key="5">
    <source>
        <dbReference type="SMART" id="SM00888"/>
    </source>
</evidence>
<keyword evidence="2 6" id="KW-0251">Elongation factor</keyword>
<reference evidence="6" key="4">
    <citation type="journal article" date="2022" name="PLoS Pathog.">
        <title>Chromosome-level genome of Schistosoma haematobium underpins genome-wide explorations of molecular variation.</title>
        <authorList>
            <person name="Stroehlein A.J."/>
            <person name="Korhonen P.K."/>
            <person name="Lee V.V."/>
            <person name="Ralph S.A."/>
            <person name="Mentink-Kane M."/>
            <person name="You H."/>
            <person name="McManus D.P."/>
            <person name="Tchuente L.T."/>
            <person name="Stothard J.R."/>
            <person name="Kaur P."/>
            <person name="Dudchenko O."/>
            <person name="Aiden E.L."/>
            <person name="Yang B."/>
            <person name="Yang H."/>
            <person name="Emery A.M."/>
            <person name="Webster B.L."/>
            <person name="Brindley P.J."/>
            <person name="Rollinson D."/>
            <person name="Chang B.C.H."/>
            <person name="Gasser R.B."/>
            <person name="Young N.D."/>
        </authorList>
    </citation>
    <scope>NUCLEOTIDE SEQUENCE</scope>
</reference>
<feature type="region of interest" description="Disordered" evidence="4">
    <location>
        <begin position="84"/>
        <end position="103"/>
    </location>
</feature>
<dbReference type="GO" id="GO:0005085">
    <property type="term" value="F:guanyl-nucleotide exchange factor activity"/>
    <property type="evidence" value="ECO:0007669"/>
    <property type="project" value="TreeGrafter"/>
</dbReference>
<evidence type="ECO:0000256" key="2">
    <source>
        <dbReference type="ARBA" id="ARBA00022768"/>
    </source>
</evidence>
<dbReference type="FunFam" id="3.30.70.60:FF:000001">
    <property type="entry name" value="Elongation factor 1-beta 1 like"/>
    <property type="match status" value="1"/>
</dbReference>
<comment type="caution">
    <text evidence="6">The sequence shown here is derived from an EMBL/GenBank/DDBJ whole genome shotgun (WGS) entry which is preliminary data.</text>
</comment>
<sequence length="229" mass="25717">FSSQRQARIFTRYGMIDFGDLKTASALKKLDDYLLTRSYISGFQPTQADVSTFIALGESPSSDFGNIFRWYKHINSFGAEQKTFPAPQESANPEPAKCTSPAASDELDLFGSDDDDEEYEKLRSERQAIYEEKKAKKDIPAAKSMVVFDIKPWGDETDMAEMEKAVRSIQADGLLWGSSKLVPLAYGIKKLQIACVIEDDKVGTDMLEEEITKFEEFVQSVDIASFNKI</sequence>
<evidence type="ECO:0000313" key="6">
    <source>
        <dbReference type="EMBL" id="KAH9586771.1"/>
    </source>
</evidence>
<dbReference type="InterPro" id="IPR018940">
    <property type="entry name" value="EF-1_beta_acid_region_euk"/>
</dbReference>
<dbReference type="PANTHER" id="PTHR11595:SF21">
    <property type="entry name" value="ELONGATION FACTOR 1-BETA"/>
    <property type="match status" value="1"/>
</dbReference>
<dbReference type="PANTHER" id="PTHR11595">
    <property type="entry name" value="EF-HAND AND COILED-COIL DOMAIN-CONTAINING FAMILY MEMBER"/>
    <property type="match status" value="1"/>
</dbReference>
<dbReference type="InterPro" id="IPR036282">
    <property type="entry name" value="Glutathione-S-Trfase_C_sf"/>
</dbReference>
<dbReference type="GO" id="GO:0005829">
    <property type="term" value="C:cytosol"/>
    <property type="evidence" value="ECO:0007669"/>
    <property type="project" value="TreeGrafter"/>
</dbReference>
<dbReference type="InterPro" id="IPR036219">
    <property type="entry name" value="eEF-1beta-like_sf"/>
</dbReference>
<accession>A0A922ISP2</accession>
<dbReference type="Gene3D" id="3.30.70.60">
    <property type="match status" value="1"/>
</dbReference>
<name>A0A922ISP2_SCHHA</name>
<protein>
    <submittedName>
        <fullName evidence="6">Elongation factor 1-beta</fullName>
    </submittedName>
</protein>
<gene>
    <name evidence="6" type="primary">EEF1B2_1</name>
    <name evidence="6" type="ORF">MS3_00004754</name>
</gene>
<keyword evidence="7" id="KW-1185">Reference proteome</keyword>
<dbReference type="EMBL" id="AMPZ03000003">
    <property type="protein sequence ID" value="KAH9586771.1"/>
    <property type="molecule type" value="Genomic_DNA"/>
</dbReference>
<organism evidence="6 7">
    <name type="scientific">Schistosoma haematobium</name>
    <name type="common">Blood fluke</name>
    <dbReference type="NCBI Taxonomy" id="6185"/>
    <lineage>
        <taxon>Eukaryota</taxon>
        <taxon>Metazoa</taxon>
        <taxon>Spiralia</taxon>
        <taxon>Lophotrochozoa</taxon>
        <taxon>Platyhelminthes</taxon>
        <taxon>Trematoda</taxon>
        <taxon>Digenea</taxon>
        <taxon>Strigeidida</taxon>
        <taxon>Schistosomatoidea</taxon>
        <taxon>Schistosomatidae</taxon>
        <taxon>Schistosoma</taxon>
    </lineage>
</organism>
<feature type="non-terminal residue" evidence="6">
    <location>
        <position position="229"/>
    </location>
</feature>
<dbReference type="RefSeq" id="XP_051068618.1">
    <property type="nucleotide sequence ID" value="XM_051212717.1"/>
</dbReference>
<dbReference type="Pfam" id="PF10587">
    <property type="entry name" value="EF-1_beta_acid"/>
    <property type="match status" value="1"/>
</dbReference>
<reference evidence="6" key="2">
    <citation type="journal article" date="2019" name="Gigascience">
        <title>High-quality Schistosoma haematobium genome achieved by single-molecule and long-range sequencing.</title>
        <authorList>
            <person name="Stroehlein A.J."/>
            <person name="Korhonen P.K."/>
            <person name="Chong T.M."/>
            <person name="Lim Y.L."/>
            <person name="Chan K.G."/>
            <person name="Webster B."/>
            <person name="Rollinson D."/>
            <person name="Brindley P.J."/>
            <person name="Gasser R.B."/>
            <person name="Young N.D."/>
        </authorList>
    </citation>
    <scope>NUCLEOTIDE SEQUENCE</scope>
</reference>
<evidence type="ECO:0000256" key="1">
    <source>
        <dbReference type="ARBA" id="ARBA00007411"/>
    </source>
</evidence>
<dbReference type="SMART" id="SM00888">
    <property type="entry name" value="EF1_GNE"/>
    <property type="match status" value="1"/>
</dbReference>
<dbReference type="Gene3D" id="1.20.1050.130">
    <property type="match status" value="1"/>
</dbReference>
<keyword evidence="3" id="KW-0648">Protein biosynthesis</keyword>
<dbReference type="InterPro" id="IPR014038">
    <property type="entry name" value="EF1B_bsu/dsu_GNE"/>
</dbReference>
<dbReference type="CDD" id="cd00292">
    <property type="entry name" value="EF1B"/>
    <property type="match status" value="1"/>
</dbReference>
<dbReference type="KEGG" id="shx:MS3_00004754"/>
<dbReference type="Proteomes" id="UP000471633">
    <property type="component" value="Unassembled WGS sequence"/>
</dbReference>
<proteinExistence type="inferred from homology"/>
<feature type="domain" description="Translation elongation factor EF1B beta/delta subunit guanine nucleotide exchange" evidence="5">
    <location>
        <begin position="143"/>
        <end position="229"/>
    </location>
</feature>
<reference evidence="6" key="1">
    <citation type="journal article" date="2012" name="Nat. Genet.">
        <title>Whole-genome sequence of Schistosoma haematobium.</title>
        <authorList>
            <person name="Young N.D."/>
            <person name="Jex A.R."/>
            <person name="Li B."/>
            <person name="Liu S."/>
            <person name="Yang L."/>
            <person name="Xiong Z."/>
            <person name="Li Y."/>
            <person name="Cantacessi C."/>
            <person name="Hall R.S."/>
            <person name="Xu X."/>
            <person name="Chen F."/>
            <person name="Wu X."/>
            <person name="Zerlotini A."/>
            <person name="Oliveira G."/>
            <person name="Hofmann A."/>
            <person name="Zhang G."/>
            <person name="Fang X."/>
            <person name="Kang Y."/>
            <person name="Campbell B.E."/>
            <person name="Loukas A."/>
            <person name="Ranganathan S."/>
            <person name="Rollinson D."/>
            <person name="Rinaldi G."/>
            <person name="Brindley P.J."/>
            <person name="Yang H."/>
            <person name="Wang J."/>
            <person name="Wang J."/>
            <person name="Gasser R.B."/>
        </authorList>
    </citation>
    <scope>NUCLEOTIDE SEQUENCE</scope>
</reference>
<dbReference type="InterPro" id="IPR014717">
    <property type="entry name" value="Transl_elong_EF1B/ribsomal_bS6"/>
</dbReference>
<evidence type="ECO:0000313" key="7">
    <source>
        <dbReference type="Proteomes" id="UP000471633"/>
    </source>
</evidence>
<comment type="similarity">
    <text evidence="1">Belongs to the EF-1-beta/EF-1-delta family.</text>
</comment>
<dbReference type="CTD" id="24594107"/>
<evidence type="ECO:0000256" key="4">
    <source>
        <dbReference type="SAM" id="MobiDB-lite"/>
    </source>
</evidence>
<dbReference type="GeneID" id="24594107"/>
<dbReference type="Pfam" id="PF00736">
    <property type="entry name" value="EF1_GNE"/>
    <property type="match status" value="1"/>
</dbReference>
<dbReference type="AlphaFoldDB" id="A0A922ISP2"/>
<dbReference type="InterPro" id="IPR049720">
    <property type="entry name" value="EF1B_bsu/dsu"/>
</dbReference>
<dbReference type="SUPFAM" id="SSF47616">
    <property type="entry name" value="GST C-terminal domain-like"/>
    <property type="match status" value="1"/>
</dbReference>
<dbReference type="GO" id="GO:0003746">
    <property type="term" value="F:translation elongation factor activity"/>
    <property type="evidence" value="ECO:0007669"/>
    <property type="project" value="UniProtKB-KW"/>
</dbReference>
<dbReference type="GO" id="GO:0005853">
    <property type="term" value="C:eukaryotic translation elongation factor 1 complex"/>
    <property type="evidence" value="ECO:0007669"/>
    <property type="project" value="InterPro"/>
</dbReference>
<evidence type="ECO:0000256" key="3">
    <source>
        <dbReference type="ARBA" id="ARBA00022917"/>
    </source>
</evidence>